<keyword evidence="4" id="KW-0732">Signal</keyword>
<dbReference type="SUPFAM" id="SSF56935">
    <property type="entry name" value="Porins"/>
    <property type="match status" value="1"/>
</dbReference>
<dbReference type="InterPro" id="IPR036942">
    <property type="entry name" value="Beta-barrel_TonB_sf"/>
</dbReference>
<evidence type="ECO:0000313" key="6">
    <source>
        <dbReference type="Proteomes" id="UP000288227"/>
    </source>
</evidence>
<evidence type="ECO:0000256" key="2">
    <source>
        <dbReference type="ARBA" id="ARBA00023136"/>
    </source>
</evidence>
<comment type="subcellular location">
    <subcellularLocation>
        <location evidence="1">Cell outer membrane</location>
    </subcellularLocation>
</comment>
<keyword evidence="6" id="KW-1185">Reference proteome</keyword>
<keyword evidence="2" id="KW-0472">Membrane</keyword>
<dbReference type="AlphaFoldDB" id="A0A401U4D4"/>
<evidence type="ECO:0008006" key="7">
    <source>
        <dbReference type="Google" id="ProtNLM"/>
    </source>
</evidence>
<comment type="caution">
    <text evidence="5">The sequence shown here is derived from an EMBL/GenBank/DDBJ whole genome shotgun (WGS) entry which is preliminary data.</text>
</comment>
<sequence length="552" mass="61742">MYNMKSIFINIVVSVCLGVSFQAIAQTTGELENVEIEIVKERKIALPEAERKFSKITPHASEPISPPITYSFKPLNVELPLANLVVKPLKLKKESEPEAKRGYFSAGYGNFASPYLEAYYTSKRSAKQLVGASAIVDVWAKGPVDDRNSGNGIYGFSLFGASFGNTFKTDVNLSYNRSFWHFYGYPQDPAINIEAGNIRQHFDRFSLSATIANGSKSKFVYDLKGGFGYIQDAYAARESDVNLSFSSAYSLKPTRKVITNASYQLISRKDVLVEAKPRSLFQAEMLYTINPIDRLLIDVGFGVAYENDTLDKDFHFYPKAHARYELTKGVLAKASLSGQMRSVSLHTLTTENPWLAPNVLIQHTNEAFVLEAGLEAAFAKNFKAEVGASVASLRNLYFYTNDATDQSQFLLSYDDKATERINFYGIIDHAVSKRSVISLRADWFNYVTDTLSAAWHRPTYKVALQSTYNFFQKLKLSGGVTFLGGMKAYNFAEAKAVTLEPAIDFSLRAEYFVSDKLLLFIQGANLLSSDYNLYLNYPVRGAQVRAGFSWSF</sequence>
<proteinExistence type="predicted"/>
<evidence type="ECO:0000256" key="1">
    <source>
        <dbReference type="ARBA" id="ARBA00004442"/>
    </source>
</evidence>
<organism evidence="5 6">
    <name type="scientific">Chryseotalea sanaruensis</name>
    <dbReference type="NCBI Taxonomy" id="2482724"/>
    <lineage>
        <taxon>Bacteria</taxon>
        <taxon>Pseudomonadati</taxon>
        <taxon>Bacteroidota</taxon>
        <taxon>Cytophagia</taxon>
        <taxon>Cytophagales</taxon>
        <taxon>Chryseotaleaceae</taxon>
        <taxon>Chryseotalea</taxon>
    </lineage>
</organism>
<gene>
    <name evidence="5" type="ORF">SanaruYs_00070</name>
</gene>
<dbReference type="Gene3D" id="2.40.170.20">
    <property type="entry name" value="TonB-dependent receptor, beta-barrel domain"/>
    <property type="match status" value="1"/>
</dbReference>
<feature type="signal peptide" evidence="4">
    <location>
        <begin position="1"/>
        <end position="25"/>
    </location>
</feature>
<evidence type="ECO:0000313" key="5">
    <source>
        <dbReference type="EMBL" id="GCC49794.1"/>
    </source>
</evidence>
<accession>A0A401U4D4</accession>
<reference evidence="5 6" key="1">
    <citation type="submission" date="2018-11" db="EMBL/GenBank/DDBJ databases">
        <title>Chryseotalea sanarue gen. nov., sp., nov., a member of the family Cytophagaceae, isolated from a brackish lake in Hamamatsu Japan.</title>
        <authorList>
            <person name="Maejima Y."/>
            <person name="Iino T."/>
            <person name="Muraguchi Y."/>
            <person name="Fukuda K."/>
            <person name="Ohkuma M."/>
            <person name="Moriuchi R."/>
            <person name="Dohra H."/>
            <person name="Kimbara K."/>
            <person name="Shintani M."/>
        </authorList>
    </citation>
    <scope>NUCLEOTIDE SEQUENCE [LARGE SCALE GENOMIC DNA]</scope>
    <source>
        <strain evidence="5 6">Ys</strain>
    </source>
</reference>
<evidence type="ECO:0000256" key="4">
    <source>
        <dbReference type="SAM" id="SignalP"/>
    </source>
</evidence>
<protein>
    <recommendedName>
        <fullName evidence="7">TonB-dependent receptor</fullName>
    </recommendedName>
</protein>
<dbReference type="EMBL" id="BHXQ01000001">
    <property type="protein sequence ID" value="GCC49794.1"/>
    <property type="molecule type" value="Genomic_DNA"/>
</dbReference>
<evidence type="ECO:0000256" key="3">
    <source>
        <dbReference type="ARBA" id="ARBA00023237"/>
    </source>
</evidence>
<name>A0A401U4D4_9BACT</name>
<dbReference type="Proteomes" id="UP000288227">
    <property type="component" value="Unassembled WGS sequence"/>
</dbReference>
<feature type="chain" id="PRO_5019405730" description="TonB-dependent receptor" evidence="4">
    <location>
        <begin position="26"/>
        <end position="552"/>
    </location>
</feature>
<keyword evidence="3" id="KW-0998">Cell outer membrane</keyword>
<dbReference type="GO" id="GO:0009279">
    <property type="term" value="C:cell outer membrane"/>
    <property type="evidence" value="ECO:0007669"/>
    <property type="project" value="UniProtKB-SubCell"/>
</dbReference>